<reference evidence="1" key="1">
    <citation type="submission" date="2011-09" db="EMBL/GenBank/DDBJ databases">
        <title>The permanent draft genome of Mucilaginibacter paludis DSM 18603.</title>
        <authorList>
            <consortium name="US DOE Joint Genome Institute (JGI-PGF)"/>
            <person name="Lucas S."/>
            <person name="Han J."/>
            <person name="Lapidus A."/>
            <person name="Bruce D."/>
            <person name="Goodwin L."/>
            <person name="Pitluck S."/>
            <person name="Peters L."/>
            <person name="Kyrpides N."/>
            <person name="Mavromatis K."/>
            <person name="Ivanova N."/>
            <person name="Mikhailova N."/>
            <person name="Held B."/>
            <person name="Detter J.C."/>
            <person name="Tapia R."/>
            <person name="Han C."/>
            <person name="Land M."/>
            <person name="Hauser L."/>
            <person name="Markowitz V."/>
            <person name="Cheng J.-F."/>
            <person name="Hugenholtz P."/>
            <person name="Woyke T."/>
            <person name="Wu D."/>
            <person name="Tindall B."/>
            <person name="Brambilla E."/>
            <person name="Klenk H.-P."/>
            <person name="Eisen J.A."/>
        </authorList>
    </citation>
    <scope>NUCLEOTIDE SEQUENCE [LARGE SCALE GENOMIC DNA]</scope>
    <source>
        <strain evidence="1">DSM 18603</strain>
    </source>
</reference>
<evidence type="ECO:0000313" key="2">
    <source>
        <dbReference type="Proteomes" id="UP000002774"/>
    </source>
</evidence>
<name>H1YAS8_9SPHI</name>
<dbReference type="EMBL" id="CM001403">
    <property type="protein sequence ID" value="EHQ29537.1"/>
    <property type="molecule type" value="Genomic_DNA"/>
</dbReference>
<evidence type="ECO:0000313" key="1">
    <source>
        <dbReference type="EMBL" id="EHQ29537.1"/>
    </source>
</evidence>
<organism evidence="1 2">
    <name type="scientific">Mucilaginibacter paludis DSM 18603</name>
    <dbReference type="NCBI Taxonomy" id="714943"/>
    <lineage>
        <taxon>Bacteria</taxon>
        <taxon>Pseudomonadati</taxon>
        <taxon>Bacteroidota</taxon>
        <taxon>Sphingobacteriia</taxon>
        <taxon>Sphingobacteriales</taxon>
        <taxon>Sphingobacteriaceae</taxon>
        <taxon>Mucilaginibacter</taxon>
    </lineage>
</organism>
<protein>
    <submittedName>
        <fullName evidence="1">Uncharacterized protein</fullName>
    </submittedName>
</protein>
<dbReference type="Proteomes" id="UP000002774">
    <property type="component" value="Chromosome"/>
</dbReference>
<gene>
    <name evidence="1" type="ORF">Mucpa_5465</name>
</gene>
<proteinExistence type="predicted"/>
<keyword evidence="2" id="KW-1185">Reference proteome</keyword>
<dbReference type="HOGENOM" id="CLU_1553545_0_0_10"/>
<sequence length="172" mass="19783">MKHVFLYGKDRLDINFKSGHRMLKTIRILAVAVLTLASCSQSKNEKARELIDRYCETSLKYRGYRPLIFDEPQPWLGLSPDSAAKSRLLRQLDSTKLLLSKAPDRSLYKAKADSIERALNAINKSAKDNSGQQRWQVRHTYTYKKDKKGHVRATTIFIINGNFTRVLQAIDQ</sequence>
<dbReference type="STRING" id="714943.Mucpa_5465"/>
<accession>H1YAS8</accession>
<dbReference type="AlphaFoldDB" id="H1YAS8"/>